<keyword evidence="5 10" id="KW-0547">Nucleotide-binding</keyword>
<comment type="subunit">
    <text evidence="10">Monomer. Associates with 30S ribosomal subunit, binds 16S rRNA.</text>
</comment>
<dbReference type="Gene3D" id="2.40.50.140">
    <property type="entry name" value="Nucleic acid-binding proteins"/>
    <property type="match status" value="1"/>
</dbReference>
<proteinExistence type="inferred from homology"/>
<keyword evidence="1 10" id="KW-0963">Cytoplasm</keyword>
<dbReference type="HAMAP" id="MF_01820">
    <property type="entry name" value="GTPase_RsgA"/>
    <property type="match status" value="1"/>
</dbReference>
<dbReference type="EMBL" id="CP001634">
    <property type="protein sequence ID" value="ACR79355.1"/>
    <property type="molecule type" value="Genomic_DNA"/>
</dbReference>
<feature type="binding site" evidence="10">
    <location>
        <position position="268"/>
    </location>
    <ligand>
        <name>Zn(2+)</name>
        <dbReference type="ChEBI" id="CHEBI:29105"/>
    </ligand>
</feature>
<evidence type="ECO:0000259" key="12">
    <source>
        <dbReference type="PROSITE" id="PS51721"/>
    </source>
</evidence>
<dbReference type="Gene3D" id="1.10.40.50">
    <property type="entry name" value="Probable gtpase engc, domain 3"/>
    <property type="match status" value="1"/>
</dbReference>
<feature type="binding site" evidence="10">
    <location>
        <position position="274"/>
    </location>
    <ligand>
        <name>Zn(2+)</name>
        <dbReference type="ChEBI" id="CHEBI:29105"/>
    </ligand>
</feature>
<dbReference type="SUPFAM" id="SSF52540">
    <property type="entry name" value="P-loop containing nucleoside triphosphate hydrolases"/>
    <property type="match status" value="1"/>
</dbReference>
<dbReference type="AlphaFoldDB" id="C5CF78"/>
<evidence type="ECO:0000256" key="7">
    <source>
        <dbReference type="ARBA" id="ARBA00022833"/>
    </source>
</evidence>
<feature type="binding site" evidence="10">
    <location>
        <begin position="129"/>
        <end position="132"/>
    </location>
    <ligand>
        <name>GTP</name>
        <dbReference type="ChEBI" id="CHEBI:37565"/>
    </ligand>
</feature>
<accession>C5CF78</accession>
<dbReference type="InterPro" id="IPR012340">
    <property type="entry name" value="NA-bd_OB-fold"/>
</dbReference>
<evidence type="ECO:0000256" key="1">
    <source>
        <dbReference type="ARBA" id="ARBA00022490"/>
    </source>
</evidence>
<dbReference type="PANTHER" id="PTHR32120">
    <property type="entry name" value="SMALL RIBOSOMAL SUBUNIT BIOGENESIS GTPASE RSGA"/>
    <property type="match status" value="1"/>
</dbReference>
<comment type="subcellular location">
    <subcellularLocation>
        <location evidence="10">Cytoplasm</location>
    </subcellularLocation>
</comment>
<evidence type="ECO:0000256" key="9">
    <source>
        <dbReference type="ARBA" id="ARBA00023134"/>
    </source>
</evidence>
<comment type="similarity">
    <text evidence="10">Belongs to the TRAFAC class YlqF/YawG GTPase family. RsgA subfamily.</text>
</comment>
<feature type="binding site" evidence="10">
    <location>
        <position position="266"/>
    </location>
    <ligand>
        <name>Zn(2+)</name>
        <dbReference type="ChEBI" id="CHEBI:29105"/>
    </ligand>
</feature>
<dbReference type="KEGG" id="kol:Kole_0638"/>
<keyword evidence="9 10" id="KW-0342">GTP-binding</keyword>
<reference evidence="13 14" key="2">
    <citation type="journal article" date="2011" name="J. Bacteriol.">
        <title>Genome Sequence of Kosmotoga olearia Strain TBF 19.5.1, a Thermophilic Bacterium with a Wide Growth Temperature Range, Isolated from the Troll B Oil Platform in the North Sea.</title>
        <authorList>
            <person name="Swithers K.S."/>
            <person name="Dipippo J.L."/>
            <person name="Bruce D.C."/>
            <person name="Detter C."/>
            <person name="Tapia R."/>
            <person name="Han S."/>
            <person name="Goodwin L.A."/>
            <person name="Han J."/>
            <person name="Woyke T."/>
            <person name="Pitluck S."/>
            <person name="Pennacchio L."/>
            <person name="Nolan M."/>
            <person name="Mikhailova N."/>
            <person name="Land M.L."/>
            <person name="Nesbo C.L."/>
            <person name="Gogarten J.P."/>
            <person name="Noll K.M."/>
        </authorList>
    </citation>
    <scope>NUCLEOTIDE SEQUENCE [LARGE SCALE GENOMIC DNA]</scope>
    <source>
        <strain evidence="14">ATCC BAA-1733 / DSM 21960 / TBF 19.5.1</strain>
    </source>
</reference>
<keyword evidence="4 10" id="KW-0699">rRNA-binding</keyword>
<evidence type="ECO:0000256" key="8">
    <source>
        <dbReference type="ARBA" id="ARBA00022884"/>
    </source>
</evidence>
<gene>
    <name evidence="10" type="primary">rsgA</name>
    <name evidence="13" type="ordered locus">Kole_0638</name>
</gene>
<dbReference type="eggNOG" id="COG1162">
    <property type="taxonomic scope" value="Bacteria"/>
</dbReference>
<evidence type="ECO:0000256" key="3">
    <source>
        <dbReference type="ARBA" id="ARBA00022723"/>
    </source>
</evidence>
<keyword evidence="7 10" id="KW-0862">Zinc</keyword>
<dbReference type="GO" id="GO:0019843">
    <property type="term" value="F:rRNA binding"/>
    <property type="evidence" value="ECO:0007669"/>
    <property type="project" value="UniProtKB-KW"/>
</dbReference>
<sequence length="300" mass="33268">MRGIVINVQKGLYKVRPVNDGEDINCTLRGRLFKQSQTTKSMVVVGDYVEFQPVLGGRGVITAIEERKSKLVRKGAGKKGSHLEQVVAANVDQAILVFAVKNPKYRKNLIERYIVSAKYGGIEPVICFNKIDLINLSEVQEDIKECRKLGYTVLLTSTITGEGIKKLKSLLKDKISVFAGSSGVGKSSLVNAIFNEKKTKTNEVSTSHYKGKHTTTSSQVYELPFGGRIIDVPGMREFGVIDNGTGIRDAFPDIIELAKHCKFRDCNHINEPGCAVKEAIESGLLEERRYRNYLKLKKSG</sequence>
<dbReference type="InterPro" id="IPR030378">
    <property type="entry name" value="G_CP_dom"/>
</dbReference>
<dbReference type="SUPFAM" id="SSF50249">
    <property type="entry name" value="Nucleic acid-binding proteins"/>
    <property type="match status" value="1"/>
</dbReference>
<dbReference type="CDD" id="cd01854">
    <property type="entry name" value="YjeQ_EngC"/>
    <property type="match status" value="1"/>
</dbReference>
<keyword evidence="8 10" id="KW-0694">RNA-binding</keyword>
<dbReference type="InterPro" id="IPR010914">
    <property type="entry name" value="RsgA_GTPase_dom"/>
</dbReference>
<keyword evidence="3 10" id="KW-0479">Metal-binding</keyword>
<reference evidence="13 14" key="1">
    <citation type="submission" date="2009-06" db="EMBL/GenBank/DDBJ databases">
        <title>Complete sequence of Thermotogales bacterium TBF 19.5.1.</title>
        <authorList>
            <consortium name="US DOE Joint Genome Institute"/>
            <person name="Lucas S."/>
            <person name="Copeland A."/>
            <person name="Lapidus A."/>
            <person name="Glavina del Rio T."/>
            <person name="Tice H."/>
            <person name="Bruce D."/>
            <person name="Goodwin L."/>
            <person name="Pitluck S."/>
            <person name="Chertkov O."/>
            <person name="Brettin T."/>
            <person name="Detter J.C."/>
            <person name="Han C."/>
            <person name="Schmutz J."/>
            <person name="Larimer F."/>
            <person name="Land M."/>
            <person name="Hauser L."/>
            <person name="Kyrpides N."/>
            <person name="Ovchinnikova G."/>
            <person name="Noll K."/>
        </authorList>
    </citation>
    <scope>NUCLEOTIDE SEQUENCE [LARGE SCALE GENOMIC DNA]</scope>
    <source>
        <strain evidence="14">ATCC BAA-1733 / DSM 21960 / TBF 19.5.1</strain>
    </source>
</reference>
<evidence type="ECO:0000313" key="14">
    <source>
        <dbReference type="Proteomes" id="UP000002382"/>
    </source>
</evidence>
<dbReference type="InterPro" id="IPR031944">
    <property type="entry name" value="RsgA_N"/>
</dbReference>
<dbReference type="Pfam" id="PF03193">
    <property type="entry name" value="RsgA_GTPase"/>
    <property type="match status" value="1"/>
</dbReference>
<feature type="binding site" evidence="10">
    <location>
        <begin position="180"/>
        <end position="188"/>
    </location>
    <ligand>
        <name>GTP</name>
        <dbReference type="ChEBI" id="CHEBI:37565"/>
    </ligand>
</feature>
<evidence type="ECO:0000256" key="4">
    <source>
        <dbReference type="ARBA" id="ARBA00022730"/>
    </source>
</evidence>
<dbReference type="GO" id="GO:0046872">
    <property type="term" value="F:metal ion binding"/>
    <property type="evidence" value="ECO:0007669"/>
    <property type="project" value="UniProtKB-KW"/>
</dbReference>
<dbReference type="OrthoDB" id="9809485at2"/>
<evidence type="ECO:0000256" key="2">
    <source>
        <dbReference type="ARBA" id="ARBA00022517"/>
    </source>
</evidence>
<dbReference type="PROSITE" id="PS51721">
    <property type="entry name" value="G_CP"/>
    <property type="match status" value="1"/>
</dbReference>
<dbReference type="Pfam" id="PF16745">
    <property type="entry name" value="RsgA_N"/>
    <property type="match status" value="1"/>
</dbReference>
<name>C5CF78_KOSOT</name>
<evidence type="ECO:0000256" key="10">
    <source>
        <dbReference type="HAMAP-Rule" id="MF_01820"/>
    </source>
</evidence>
<dbReference type="PROSITE" id="PS50936">
    <property type="entry name" value="ENGC_GTPASE"/>
    <property type="match status" value="1"/>
</dbReference>
<dbReference type="HOGENOM" id="CLU_033617_0_1_0"/>
<dbReference type="PANTHER" id="PTHR32120:SF11">
    <property type="entry name" value="SMALL RIBOSOMAL SUBUNIT BIOGENESIS GTPASE RSGA 1, MITOCHONDRIAL-RELATED"/>
    <property type="match status" value="1"/>
</dbReference>
<feature type="domain" description="EngC GTPase" evidence="11">
    <location>
        <begin position="89"/>
        <end position="236"/>
    </location>
</feature>
<protein>
    <recommendedName>
        <fullName evidence="10">Small ribosomal subunit biogenesis GTPase RsgA</fullName>
        <ecNumber evidence="10">3.6.1.-</ecNumber>
    </recommendedName>
</protein>
<evidence type="ECO:0000256" key="6">
    <source>
        <dbReference type="ARBA" id="ARBA00022801"/>
    </source>
</evidence>
<comment type="cofactor">
    <cofactor evidence="10">
        <name>Zn(2+)</name>
        <dbReference type="ChEBI" id="CHEBI:29105"/>
    </cofactor>
    <text evidence="10">Binds 1 zinc ion per subunit.</text>
</comment>
<dbReference type="GO" id="GO:0042274">
    <property type="term" value="P:ribosomal small subunit biogenesis"/>
    <property type="evidence" value="ECO:0007669"/>
    <property type="project" value="UniProtKB-UniRule"/>
</dbReference>
<dbReference type="GO" id="GO:0005737">
    <property type="term" value="C:cytoplasm"/>
    <property type="evidence" value="ECO:0007669"/>
    <property type="project" value="UniProtKB-SubCell"/>
</dbReference>
<dbReference type="GO" id="GO:0003924">
    <property type="term" value="F:GTPase activity"/>
    <property type="evidence" value="ECO:0007669"/>
    <property type="project" value="UniProtKB-UniRule"/>
</dbReference>
<comment type="function">
    <text evidence="10">One of several proteins that assist in the late maturation steps of the functional core of the 30S ribosomal subunit. Helps release RbfA from mature subunits. May play a role in the assembly of ribosomal proteins into the subunit. Circularly permuted GTPase that catalyzes slow GTP hydrolysis, GTPase activity is stimulated by the 30S ribosomal subunit.</text>
</comment>
<evidence type="ECO:0000256" key="5">
    <source>
        <dbReference type="ARBA" id="ARBA00022741"/>
    </source>
</evidence>
<dbReference type="InterPro" id="IPR027417">
    <property type="entry name" value="P-loop_NTPase"/>
</dbReference>
<dbReference type="STRING" id="521045.Kole_0638"/>
<dbReference type="Proteomes" id="UP000002382">
    <property type="component" value="Chromosome"/>
</dbReference>
<evidence type="ECO:0000259" key="11">
    <source>
        <dbReference type="PROSITE" id="PS50936"/>
    </source>
</evidence>
<feature type="binding site" evidence="10">
    <location>
        <position position="261"/>
    </location>
    <ligand>
        <name>Zn(2+)</name>
        <dbReference type="ChEBI" id="CHEBI:29105"/>
    </ligand>
</feature>
<dbReference type="GO" id="GO:0005525">
    <property type="term" value="F:GTP binding"/>
    <property type="evidence" value="ECO:0007669"/>
    <property type="project" value="UniProtKB-UniRule"/>
</dbReference>
<dbReference type="InterPro" id="IPR004881">
    <property type="entry name" value="Ribosome_biogen_GTPase_RsgA"/>
</dbReference>
<keyword evidence="6 10" id="KW-0378">Hydrolase</keyword>
<keyword evidence="14" id="KW-1185">Reference proteome</keyword>
<feature type="domain" description="CP-type G" evidence="12">
    <location>
        <begin position="80"/>
        <end position="238"/>
    </location>
</feature>
<organism evidence="13 14">
    <name type="scientific">Kosmotoga olearia (strain ATCC BAA-1733 / DSM 21960 / TBF 19.5.1)</name>
    <dbReference type="NCBI Taxonomy" id="521045"/>
    <lineage>
        <taxon>Bacteria</taxon>
        <taxon>Thermotogati</taxon>
        <taxon>Thermotogota</taxon>
        <taxon>Thermotogae</taxon>
        <taxon>Kosmotogales</taxon>
        <taxon>Kosmotogaceae</taxon>
        <taxon>Kosmotoga</taxon>
    </lineage>
</organism>
<keyword evidence="2 10" id="KW-0690">Ribosome biogenesis</keyword>
<dbReference type="EC" id="3.6.1.-" evidence="10"/>
<evidence type="ECO:0000313" key="13">
    <source>
        <dbReference type="EMBL" id="ACR79355.1"/>
    </source>
</evidence>
<dbReference type="RefSeq" id="WP_012745137.1">
    <property type="nucleotide sequence ID" value="NC_012785.1"/>
</dbReference>
<dbReference type="NCBIfam" id="TIGR00157">
    <property type="entry name" value="ribosome small subunit-dependent GTPase A"/>
    <property type="match status" value="1"/>
</dbReference>
<dbReference type="Gene3D" id="3.40.50.300">
    <property type="entry name" value="P-loop containing nucleotide triphosphate hydrolases"/>
    <property type="match status" value="1"/>
</dbReference>